<evidence type="ECO:0000256" key="1">
    <source>
        <dbReference type="SAM" id="Coils"/>
    </source>
</evidence>
<dbReference type="Proteomes" id="UP000291289">
    <property type="component" value="Unassembled WGS sequence"/>
</dbReference>
<keyword evidence="6" id="KW-1185">Reference proteome</keyword>
<feature type="coiled-coil region" evidence="1">
    <location>
        <begin position="107"/>
        <end position="141"/>
    </location>
</feature>
<evidence type="ECO:0000256" key="2">
    <source>
        <dbReference type="SAM" id="MobiDB-lite"/>
    </source>
</evidence>
<protein>
    <recommendedName>
        <fullName evidence="4">Putative T7SS secretion signal domain-containing protein</fullName>
    </recommendedName>
</protein>
<evidence type="ECO:0000313" key="5">
    <source>
        <dbReference type="EMBL" id="TCD54654.1"/>
    </source>
</evidence>
<reference evidence="5 6" key="1">
    <citation type="submission" date="2018-12" db="EMBL/GenBank/DDBJ databases">
        <title>Alloscrdovia theropitheci sp. nov: a novel taxon from the feces of the bleeding-herat monkey (Theropithecus geleda).</title>
        <authorList>
            <person name="Modesto M."/>
        </authorList>
    </citation>
    <scope>NUCLEOTIDE SEQUENCE [LARGE SCALE GENOMIC DNA]</scope>
    <source>
        <strain evidence="5 6">GLDI4/2</strain>
    </source>
</reference>
<dbReference type="InterPro" id="IPR049082">
    <property type="entry name" value="T7SS_signal"/>
</dbReference>
<comment type="caution">
    <text evidence="5">The sequence shown here is derived from an EMBL/GenBank/DDBJ whole genome shotgun (WGS) entry which is preliminary data.</text>
</comment>
<gene>
    <name evidence="5" type="ORF">EJ419_02130</name>
</gene>
<dbReference type="EMBL" id="RXLP01000008">
    <property type="protein sequence ID" value="TCD54654.1"/>
    <property type="molecule type" value="Genomic_DNA"/>
</dbReference>
<sequence>MSRHDISEWNEVGYSKDQVPGDSESIATLSAKFATNANSLIELAGLLKKVNGSASDGAIWTGKGAEEFKKEYKDFDTKVTKVADSFEKVKTQLNTMADTVSQYQPLANNALDEALEAKRRMKNLGNEMVSANATLNRAKHDVQVAKSLPPSDKSAHDKQSQASSALSSAQSQLDMFKAQLSSARNDLDDAKRRINSYHDSYDEAAQNVATQIRDAQNTGDLKTGFFEKWYYSDVWRGIVKVAEVVGFVAGIAAICLGGGGLIIAGILLATSLISFVDTAVGYQVGDKDGWDVLFSAVALGLSVVGMKGAASEFETGLKAVRSSGSPVKMGQALLGRFDKASSVFIVGTEGASQTVKHTATWGNYIKNNLKGYGANLINPWYMKTEVDTLTGFVGKSKFVGRSEFIKGAVEHANELGKGIHGMVNDLTGDKSARESGISTSVELVKSTSSNVFGEIYDKFVDGPKKIGELITGEW</sequence>
<dbReference type="AlphaFoldDB" id="A0A4R0QQR8"/>
<dbReference type="Gene3D" id="1.10.287.1060">
    <property type="entry name" value="ESAT-6-like"/>
    <property type="match status" value="1"/>
</dbReference>
<keyword evidence="3" id="KW-0812">Transmembrane</keyword>
<proteinExistence type="predicted"/>
<keyword evidence="3" id="KW-0472">Membrane</keyword>
<evidence type="ECO:0000259" key="4">
    <source>
        <dbReference type="Pfam" id="PF21725"/>
    </source>
</evidence>
<evidence type="ECO:0000256" key="3">
    <source>
        <dbReference type="SAM" id="Phobius"/>
    </source>
</evidence>
<keyword evidence="1" id="KW-0175">Coiled coil</keyword>
<evidence type="ECO:0000313" key="6">
    <source>
        <dbReference type="Proteomes" id="UP000291289"/>
    </source>
</evidence>
<feature type="domain" description="Putative T7SS secretion signal" evidence="4">
    <location>
        <begin position="17"/>
        <end position="179"/>
    </location>
</feature>
<dbReference type="Pfam" id="PF21725">
    <property type="entry name" value="T7SS_signal"/>
    <property type="match status" value="1"/>
</dbReference>
<feature type="coiled-coil region" evidence="1">
    <location>
        <begin position="166"/>
        <end position="207"/>
    </location>
</feature>
<organism evidence="5 6">
    <name type="scientific">Alloscardovia theropitheci</name>
    <dbReference type="NCBI Taxonomy" id="2496842"/>
    <lineage>
        <taxon>Bacteria</taxon>
        <taxon>Bacillati</taxon>
        <taxon>Actinomycetota</taxon>
        <taxon>Actinomycetes</taxon>
        <taxon>Bifidobacteriales</taxon>
        <taxon>Bifidobacteriaceae</taxon>
        <taxon>Alloscardovia</taxon>
    </lineage>
</organism>
<keyword evidence="3" id="KW-1133">Transmembrane helix</keyword>
<dbReference type="RefSeq" id="WP_131283281.1">
    <property type="nucleotide sequence ID" value="NZ_RXLP01000008.1"/>
</dbReference>
<feature type="region of interest" description="Disordered" evidence="2">
    <location>
        <begin position="143"/>
        <end position="166"/>
    </location>
</feature>
<feature type="transmembrane region" description="Helical" evidence="3">
    <location>
        <begin position="244"/>
        <end position="272"/>
    </location>
</feature>
<accession>A0A4R0QQR8</accession>
<name>A0A4R0QQR8_9BIFI</name>
<dbReference type="OrthoDB" id="4336761at2"/>